<accession>A0A8J6JMS7</accession>
<dbReference type="AlphaFoldDB" id="A0A8J6JMS7"/>
<dbReference type="PANTHER" id="PTHR43298:SF2">
    <property type="entry name" value="FMN_FAD EXPORTER YEEO-RELATED"/>
    <property type="match status" value="1"/>
</dbReference>
<feature type="transmembrane region" description="Helical" evidence="13">
    <location>
        <begin position="56"/>
        <end position="81"/>
    </location>
</feature>
<organism evidence="14 15">
    <name type="scientific">Lawsonibacter faecis</name>
    <dbReference type="NCBI Taxonomy" id="2763052"/>
    <lineage>
        <taxon>Bacteria</taxon>
        <taxon>Bacillati</taxon>
        <taxon>Bacillota</taxon>
        <taxon>Clostridia</taxon>
        <taxon>Eubacteriales</taxon>
        <taxon>Oscillospiraceae</taxon>
        <taxon>Lawsonibacter</taxon>
    </lineage>
</organism>
<evidence type="ECO:0000313" key="15">
    <source>
        <dbReference type="Proteomes" id="UP000607645"/>
    </source>
</evidence>
<keyword evidence="6" id="KW-0050">Antiport</keyword>
<feature type="transmembrane region" description="Helical" evidence="13">
    <location>
        <begin position="234"/>
        <end position="259"/>
    </location>
</feature>
<name>A0A8J6JMS7_9FIRM</name>
<feature type="transmembrane region" description="Helical" evidence="13">
    <location>
        <begin position="314"/>
        <end position="335"/>
    </location>
</feature>
<evidence type="ECO:0000256" key="10">
    <source>
        <dbReference type="ARBA" id="ARBA00023065"/>
    </source>
</evidence>
<dbReference type="Pfam" id="PF01554">
    <property type="entry name" value="MatE"/>
    <property type="match status" value="2"/>
</dbReference>
<comment type="subcellular location">
    <subcellularLocation>
        <location evidence="2">Cell membrane</location>
        <topology evidence="2">Multi-pass membrane protein</topology>
    </subcellularLocation>
</comment>
<evidence type="ECO:0000256" key="11">
    <source>
        <dbReference type="ARBA" id="ARBA00023136"/>
    </source>
</evidence>
<dbReference type="InterPro" id="IPR048279">
    <property type="entry name" value="MdtK-like"/>
</dbReference>
<evidence type="ECO:0000256" key="4">
    <source>
        <dbReference type="ARBA" id="ARBA00020268"/>
    </source>
</evidence>
<evidence type="ECO:0000256" key="5">
    <source>
        <dbReference type="ARBA" id="ARBA00022448"/>
    </source>
</evidence>
<comment type="similarity">
    <text evidence="3">Belongs to the multi antimicrobial extrusion (MATE) (TC 2.A.66.1) family.</text>
</comment>
<evidence type="ECO:0000256" key="3">
    <source>
        <dbReference type="ARBA" id="ARBA00010199"/>
    </source>
</evidence>
<keyword evidence="11 13" id="KW-0472">Membrane</keyword>
<dbReference type="PIRSF" id="PIRSF006603">
    <property type="entry name" value="DinF"/>
    <property type="match status" value="1"/>
</dbReference>
<protein>
    <recommendedName>
        <fullName evidence="4">Probable multidrug resistance protein NorM</fullName>
    </recommendedName>
    <alternativeName>
        <fullName evidence="12">Multidrug-efflux transporter</fullName>
    </alternativeName>
</protein>
<sequence length="455" mass="48166">MNQKGLTQGDIKSTLLRFTLPFLAASLLQFLYGAADLIIVGRFADTAGVSAVSTGSQIMMAVTGLIMGLASGGTVIIGQYWGARRREDVSATIGTMFTFFTILAVAMTALVTLCTNLFVDLMRVPAAAVPQARQYIFICGCGVLFITGYNMVSGILRGLGDSKNPMIFVLIACIANIIGDLILVGPLQMGAAGAAIATVAAQGLSLLLSVFVLRKKDFPFDFRRESFRIDGKKLGTLVKIGTPVAIQNVLVSLSFLIIGSTVNNMGLAESAAVGASGRISDFCMMGPISFFSSISAMTAQNIGAGQDDRAKQTLRWGIAFSLVFGAVMFTLIQLFPREAIGIIRQDSAVMEAGALYLRAFSFDVILVCFVFCLNGFFGGCGRTGFTMVNSLVSTFAVRVPVTLFVSSLPGATLFHIGLAAPLASALQIVIQLVYLKLGRWKGGSVVEKLPEGEAV</sequence>
<gene>
    <name evidence="14" type="ORF">H8S62_14210</name>
</gene>
<proteinExistence type="inferred from homology"/>
<keyword evidence="8 13" id="KW-0812">Transmembrane</keyword>
<feature type="transmembrane region" description="Helical" evidence="13">
    <location>
        <begin position="20"/>
        <end position="44"/>
    </location>
</feature>
<dbReference type="GO" id="GO:0006811">
    <property type="term" value="P:monoatomic ion transport"/>
    <property type="evidence" value="ECO:0007669"/>
    <property type="project" value="UniProtKB-KW"/>
</dbReference>
<dbReference type="GO" id="GO:0005886">
    <property type="term" value="C:plasma membrane"/>
    <property type="evidence" value="ECO:0007669"/>
    <property type="project" value="UniProtKB-SubCell"/>
</dbReference>
<dbReference type="RefSeq" id="WP_186919932.1">
    <property type="nucleotide sequence ID" value="NZ_JACOPQ010000012.1"/>
</dbReference>
<evidence type="ECO:0000313" key="14">
    <source>
        <dbReference type="EMBL" id="MBC5738162.1"/>
    </source>
</evidence>
<feature type="transmembrane region" description="Helical" evidence="13">
    <location>
        <begin position="414"/>
        <end position="435"/>
    </location>
</feature>
<evidence type="ECO:0000256" key="6">
    <source>
        <dbReference type="ARBA" id="ARBA00022449"/>
    </source>
</evidence>
<evidence type="ECO:0000256" key="1">
    <source>
        <dbReference type="ARBA" id="ARBA00003408"/>
    </source>
</evidence>
<evidence type="ECO:0000256" key="12">
    <source>
        <dbReference type="ARBA" id="ARBA00031636"/>
    </source>
</evidence>
<dbReference type="InterPro" id="IPR050222">
    <property type="entry name" value="MATE_MdtK"/>
</dbReference>
<comment type="function">
    <text evidence="1">Multidrug efflux pump.</text>
</comment>
<keyword evidence="5" id="KW-0813">Transport</keyword>
<reference evidence="14" key="1">
    <citation type="submission" date="2020-08" db="EMBL/GenBank/DDBJ databases">
        <title>Genome public.</title>
        <authorList>
            <person name="Liu C."/>
            <person name="Sun Q."/>
        </authorList>
    </citation>
    <scope>NUCLEOTIDE SEQUENCE</scope>
    <source>
        <strain evidence="14">NSJ-52</strain>
    </source>
</reference>
<feature type="transmembrane region" description="Helical" evidence="13">
    <location>
        <begin position="93"/>
        <end position="119"/>
    </location>
</feature>
<comment type="caution">
    <text evidence="14">The sequence shown here is derived from an EMBL/GenBank/DDBJ whole genome shotgun (WGS) entry which is preliminary data.</text>
</comment>
<evidence type="ECO:0000256" key="13">
    <source>
        <dbReference type="SAM" id="Phobius"/>
    </source>
</evidence>
<dbReference type="GO" id="GO:0015297">
    <property type="term" value="F:antiporter activity"/>
    <property type="evidence" value="ECO:0007669"/>
    <property type="project" value="UniProtKB-KW"/>
</dbReference>
<feature type="transmembrane region" description="Helical" evidence="13">
    <location>
        <begin position="191"/>
        <end position="213"/>
    </location>
</feature>
<keyword evidence="10" id="KW-0406">Ion transport</keyword>
<keyword evidence="7" id="KW-1003">Cell membrane</keyword>
<keyword evidence="15" id="KW-1185">Reference proteome</keyword>
<feature type="transmembrane region" description="Helical" evidence="13">
    <location>
        <begin position="134"/>
        <end position="152"/>
    </location>
</feature>
<dbReference type="Proteomes" id="UP000607645">
    <property type="component" value="Unassembled WGS sequence"/>
</dbReference>
<evidence type="ECO:0000256" key="9">
    <source>
        <dbReference type="ARBA" id="ARBA00022989"/>
    </source>
</evidence>
<feature type="transmembrane region" description="Helical" evidence="13">
    <location>
        <begin position="164"/>
        <end position="185"/>
    </location>
</feature>
<dbReference type="GO" id="GO:0042910">
    <property type="term" value="F:xenobiotic transmembrane transporter activity"/>
    <property type="evidence" value="ECO:0007669"/>
    <property type="project" value="InterPro"/>
</dbReference>
<dbReference type="PANTHER" id="PTHR43298">
    <property type="entry name" value="MULTIDRUG RESISTANCE PROTEIN NORM-RELATED"/>
    <property type="match status" value="1"/>
</dbReference>
<dbReference type="CDD" id="cd13138">
    <property type="entry name" value="MATE_yoeA_like"/>
    <property type="match status" value="1"/>
</dbReference>
<evidence type="ECO:0000256" key="8">
    <source>
        <dbReference type="ARBA" id="ARBA00022692"/>
    </source>
</evidence>
<feature type="transmembrane region" description="Helical" evidence="13">
    <location>
        <begin position="355"/>
        <end position="376"/>
    </location>
</feature>
<evidence type="ECO:0000256" key="2">
    <source>
        <dbReference type="ARBA" id="ARBA00004651"/>
    </source>
</evidence>
<dbReference type="InterPro" id="IPR002528">
    <property type="entry name" value="MATE_fam"/>
</dbReference>
<evidence type="ECO:0000256" key="7">
    <source>
        <dbReference type="ARBA" id="ARBA00022475"/>
    </source>
</evidence>
<dbReference type="NCBIfam" id="TIGR00797">
    <property type="entry name" value="matE"/>
    <property type="match status" value="1"/>
</dbReference>
<keyword evidence="9 13" id="KW-1133">Transmembrane helix</keyword>
<dbReference type="EMBL" id="JACOPQ010000012">
    <property type="protein sequence ID" value="MBC5738162.1"/>
    <property type="molecule type" value="Genomic_DNA"/>
</dbReference>